<dbReference type="Proteomes" id="UP001634007">
    <property type="component" value="Unassembled WGS sequence"/>
</dbReference>
<keyword evidence="4" id="KW-0336">GPI-anchor</keyword>
<dbReference type="InterPro" id="IPR043325">
    <property type="entry name" value="LTSS"/>
</dbReference>
<dbReference type="AlphaFoldDB" id="A0ABD3K562"/>
<organism evidence="13 14">
    <name type="scientific">Eucalyptus globulus</name>
    <name type="common">Tasmanian blue gum</name>
    <dbReference type="NCBI Taxonomy" id="34317"/>
    <lineage>
        <taxon>Eukaryota</taxon>
        <taxon>Viridiplantae</taxon>
        <taxon>Streptophyta</taxon>
        <taxon>Embryophyta</taxon>
        <taxon>Tracheophyta</taxon>
        <taxon>Spermatophyta</taxon>
        <taxon>Magnoliopsida</taxon>
        <taxon>eudicotyledons</taxon>
        <taxon>Gunneridae</taxon>
        <taxon>Pentapetalae</taxon>
        <taxon>rosids</taxon>
        <taxon>malvids</taxon>
        <taxon>Myrtales</taxon>
        <taxon>Myrtaceae</taxon>
        <taxon>Myrtoideae</taxon>
        <taxon>Eucalypteae</taxon>
        <taxon>Eucalyptus</taxon>
    </lineage>
</organism>
<dbReference type="PANTHER" id="PTHR33044">
    <property type="entry name" value="BIFUNCTIONAL INHIBITOR/LIPID-TRANSFER PROTEIN/SEED STORAGE 2S ALBUMIN SUPERFAMILY PROTEIN-RELATED"/>
    <property type="match status" value="1"/>
</dbReference>
<dbReference type="SMART" id="SM00499">
    <property type="entry name" value="AAI"/>
    <property type="match status" value="1"/>
</dbReference>
<evidence type="ECO:0000256" key="6">
    <source>
        <dbReference type="ARBA" id="ARBA00023157"/>
    </source>
</evidence>
<protein>
    <recommendedName>
        <fullName evidence="12">Bifunctional inhibitor/plant lipid transfer protein/seed storage helical domain-containing protein</fullName>
    </recommendedName>
</protein>
<evidence type="ECO:0000256" key="11">
    <source>
        <dbReference type="SAM" id="SignalP"/>
    </source>
</evidence>
<evidence type="ECO:0000256" key="10">
    <source>
        <dbReference type="SAM" id="Phobius"/>
    </source>
</evidence>
<evidence type="ECO:0000256" key="1">
    <source>
        <dbReference type="ARBA" id="ARBA00004609"/>
    </source>
</evidence>
<dbReference type="GO" id="GO:0098552">
    <property type="term" value="C:side of membrane"/>
    <property type="evidence" value="ECO:0007669"/>
    <property type="project" value="UniProtKB-KW"/>
</dbReference>
<feature type="region of interest" description="Disordered" evidence="9">
    <location>
        <begin position="121"/>
        <end position="223"/>
    </location>
</feature>
<keyword evidence="10" id="KW-0812">Transmembrane</keyword>
<evidence type="ECO:0000256" key="7">
    <source>
        <dbReference type="ARBA" id="ARBA00023180"/>
    </source>
</evidence>
<sequence>MAKVCYLIFISFFLALANCQRDLPSPSCSSFVSNSSCSQIIYGMIDCISFLSVGGVALKPSASCCSGLKSVLKADADCICQAIREAPQMGIALNMTRAAELPFECGVSHFSVSKICGFSDSPEVPPARSPKSSPKKVVAPPKKAPTPSPQPAVAPPKSPTLSPPPTKTAPAPKPPSPPRTKTAPAPKPPATKTPIPSPNSPVSSLPKAKSPAPSSLSAGGGLSQVPAQAPTNLNSGSYSFNACFAVVFSFCAIYLSFISV</sequence>
<dbReference type="InterPro" id="IPR016140">
    <property type="entry name" value="Bifunc_inhib/LTP/seed_store"/>
</dbReference>
<evidence type="ECO:0000256" key="4">
    <source>
        <dbReference type="ARBA" id="ARBA00022622"/>
    </source>
</evidence>
<feature type="domain" description="Bifunctional inhibitor/plant lipid transfer protein/seed storage helical" evidence="12">
    <location>
        <begin position="37"/>
        <end position="116"/>
    </location>
</feature>
<feature type="chain" id="PRO_5044885336" description="Bifunctional inhibitor/plant lipid transfer protein/seed storage helical domain-containing protein" evidence="11">
    <location>
        <begin position="20"/>
        <end position="260"/>
    </location>
</feature>
<feature type="signal peptide" evidence="11">
    <location>
        <begin position="1"/>
        <end position="19"/>
    </location>
</feature>
<dbReference type="GO" id="GO:0005886">
    <property type="term" value="C:plasma membrane"/>
    <property type="evidence" value="ECO:0007669"/>
    <property type="project" value="UniProtKB-SubCell"/>
</dbReference>
<accession>A0ABD3K562</accession>
<dbReference type="Gene3D" id="1.10.110.10">
    <property type="entry name" value="Plant lipid-transfer and hydrophobic proteins"/>
    <property type="match status" value="1"/>
</dbReference>
<proteinExistence type="inferred from homology"/>
<dbReference type="PRINTS" id="PR01217">
    <property type="entry name" value="PRICHEXTENSN"/>
</dbReference>
<comment type="similarity">
    <text evidence="2">Belongs to the plant LTP family.</text>
</comment>
<evidence type="ECO:0000256" key="9">
    <source>
        <dbReference type="SAM" id="MobiDB-lite"/>
    </source>
</evidence>
<dbReference type="SUPFAM" id="SSF47699">
    <property type="entry name" value="Bifunctional inhibitor/lipid-transfer protein/seed storage 2S albumin"/>
    <property type="match status" value="1"/>
</dbReference>
<keyword evidence="8" id="KW-0449">Lipoprotein</keyword>
<keyword evidence="5 11" id="KW-0732">Signal</keyword>
<comment type="subcellular location">
    <subcellularLocation>
        <location evidence="1">Cell membrane</location>
        <topology evidence="1">Lipid-anchor</topology>
        <topology evidence="1">GPI-anchor</topology>
    </subcellularLocation>
</comment>
<keyword evidence="3" id="KW-1003">Cell membrane</keyword>
<comment type="caution">
    <text evidence="13">The sequence shown here is derived from an EMBL/GenBank/DDBJ whole genome shotgun (WGS) entry which is preliminary data.</text>
</comment>
<evidence type="ECO:0000259" key="12">
    <source>
        <dbReference type="SMART" id="SM00499"/>
    </source>
</evidence>
<evidence type="ECO:0000313" key="14">
    <source>
        <dbReference type="Proteomes" id="UP001634007"/>
    </source>
</evidence>
<dbReference type="Pfam" id="PF14368">
    <property type="entry name" value="LTP_2"/>
    <property type="match status" value="1"/>
</dbReference>
<feature type="compositionally biased region" description="Low complexity" evidence="9">
    <location>
        <begin position="203"/>
        <end position="217"/>
    </location>
</feature>
<name>A0ABD3K562_EUCGL</name>
<keyword evidence="10" id="KW-0472">Membrane</keyword>
<evidence type="ECO:0000256" key="3">
    <source>
        <dbReference type="ARBA" id="ARBA00022475"/>
    </source>
</evidence>
<dbReference type="CDD" id="cd00010">
    <property type="entry name" value="AAI_LTSS"/>
    <property type="match status" value="1"/>
</dbReference>
<dbReference type="InterPro" id="IPR036312">
    <property type="entry name" value="Bifun_inhib/LTP/seed_sf"/>
</dbReference>
<keyword evidence="6" id="KW-1015">Disulfide bond</keyword>
<feature type="compositionally biased region" description="Low complexity" evidence="9">
    <location>
        <begin position="129"/>
        <end position="141"/>
    </location>
</feature>
<evidence type="ECO:0000313" key="13">
    <source>
        <dbReference type="EMBL" id="KAL3735185.1"/>
    </source>
</evidence>
<dbReference type="EMBL" id="JBJKBG010000006">
    <property type="protein sequence ID" value="KAL3735185.1"/>
    <property type="molecule type" value="Genomic_DNA"/>
</dbReference>
<keyword evidence="10" id="KW-1133">Transmembrane helix</keyword>
<evidence type="ECO:0000256" key="8">
    <source>
        <dbReference type="ARBA" id="ARBA00023288"/>
    </source>
</evidence>
<feature type="transmembrane region" description="Helical" evidence="10">
    <location>
        <begin position="238"/>
        <end position="257"/>
    </location>
</feature>
<keyword evidence="7" id="KW-0325">Glycoprotein</keyword>
<evidence type="ECO:0000256" key="5">
    <source>
        <dbReference type="ARBA" id="ARBA00022729"/>
    </source>
</evidence>
<feature type="compositionally biased region" description="Pro residues" evidence="9">
    <location>
        <begin position="142"/>
        <end position="178"/>
    </location>
</feature>
<gene>
    <name evidence="13" type="ORF">ACJRO7_024339</name>
</gene>
<feature type="compositionally biased region" description="Pro residues" evidence="9">
    <location>
        <begin position="185"/>
        <end position="199"/>
    </location>
</feature>
<reference evidence="13 14" key="1">
    <citation type="submission" date="2024-11" db="EMBL/GenBank/DDBJ databases">
        <title>Chromosome-level genome assembly of Eucalyptus globulus Labill. provides insights into its genome evolution.</title>
        <authorList>
            <person name="Li X."/>
        </authorList>
    </citation>
    <scope>NUCLEOTIDE SEQUENCE [LARGE SCALE GENOMIC DNA]</scope>
    <source>
        <strain evidence="13">CL2024</strain>
        <tissue evidence="13">Fresh tender leaves</tissue>
    </source>
</reference>
<keyword evidence="14" id="KW-1185">Reference proteome</keyword>
<evidence type="ECO:0000256" key="2">
    <source>
        <dbReference type="ARBA" id="ARBA00009748"/>
    </source>
</evidence>